<name>A0A0E3S9R4_9EURY</name>
<proteinExistence type="predicted"/>
<dbReference type="OrthoDB" id="121492at2157"/>
<dbReference type="RefSeq" id="WP_048137918.1">
    <property type="nucleotide sequence ID" value="NZ_CP009516.1"/>
</dbReference>
<dbReference type="HOGENOM" id="CLU_039933_0_0_2"/>
<evidence type="ECO:0008006" key="3">
    <source>
        <dbReference type="Google" id="ProtNLM"/>
    </source>
</evidence>
<sequence length="506" mass="56014">MISRKSYVWLSLVFIGIAAITAVFAYPGSTGKTVQADEAEITVNGSEIITNGIISSSSIVTKVQPSNPLKFLTAGAAEIDSATEVTVYNHNLALVKERRKLDLNTGVNTVEYTDVAARIDPTSVMFEDTKNKNTAVLEQNYEYDLVSSDKLLDKFLDKEITVTEKEGDTYTGTLLSHDGGVVLRLSDGKVVSITEVSKFEFPDSAGLLTRPTLVWQVYSPVAGSRDVLTSYLTEGMTWNADYIIKTNADDTKADIRGWVSIDNWAGTTYEEAKLKLVAGEVHRVAVPQSSYYGNEVAEEEVGYDGAKGGFVEESFFEYHLYTLERPATLKNNQVKQLSLLSADSVPVKKELIFDASKSENVQVVLNLTNSKEKGLGMPLPAGVVRVYKADSEGQLQFLGEDSIDHTPKDEEIEVAVGSAFDITGARTQTDYNRVSDDVWRESYEIELKNHKSQAQKVRIVEHFYGDWEITTSSDTYEKKDAYTAEWEVTVPADGSKKVTFTVERSY</sequence>
<dbReference type="PATRIC" id="fig|1434110.4.peg.1231"/>
<organism evidence="1 2">
    <name type="scientific">Methanosarcina horonobensis HB-1 = JCM 15518</name>
    <dbReference type="NCBI Taxonomy" id="1434110"/>
    <lineage>
        <taxon>Archaea</taxon>
        <taxon>Methanobacteriati</taxon>
        <taxon>Methanobacteriota</taxon>
        <taxon>Stenosarchaea group</taxon>
        <taxon>Methanomicrobia</taxon>
        <taxon>Methanosarcinales</taxon>
        <taxon>Methanosarcinaceae</taxon>
        <taxon>Methanosarcina</taxon>
    </lineage>
</organism>
<dbReference type="EMBL" id="CP009516">
    <property type="protein sequence ID" value="AKB77471.1"/>
    <property type="molecule type" value="Genomic_DNA"/>
</dbReference>
<dbReference type="PANTHER" id="PTHR38075">
    <property type="entry name" value="DUF4139 DOMAIN-CONTAINING PROTEIN"/>
    <property type="match status" value="1"/>
</dbReference>
<dbReference type="GeneID" id="24830149"/>
<reference evidence="1 2" key="1">
    <citation type="submission" date="2014-07" db="EMBL/GenBank/DDBJ databases">
        <title>Methanogenic archaea and the global carbon cycle.</title>
        <authorList>
            <person name="Henriksen J.R."/>
            <person name="Luke J."/>
            <person name="Reinhart S."/>
            <person name="Benedict M.N."/>
            <person name="Youngblut N.D."/>
            <person name="Metcalf M.E."/>
            <person name="Whitaker R.J."/>
            <person name="Metcalf W.W."/>
        </authorList>
    </citation>
    <scope>NUCLEOTIDE SEQUENCE [LARGE SCALE GENOMIC DNA]</scope>
    <source>
        <strain evidence="1 2">HB-1</strain>
    </source>
</reference>
<evidence type="ECO:0000313" key="2">
    <source>
        <dbReference type="Proteomes" id="UP000033101"/>
    </source>
</evidence>
<dbReference type="Proteomes" id="UP000033101">
    <property type="component" value="Chromosome"/>
</dbReference>
<keyword evidence="2" id="KW-1185">Reference proteome</keyword>
<protein>
    <recommendedName>
        <fullName evidence="3">DUF4139 domain-containing protein</fullName>
    </recommendedName>
</protein>
<dbReference type="PANTHER" id="PTHR38075:SF1">
    <property type="entry name" value="DUF4139 DOMAIN-CONTAINING PROTEIN"/>
    <property type="match status" value="1"/>
</dbReference>
<accession>A0A0E3S9R4</accession>
<dbReference type="AlphaFoldDB" id="A0A0E3S9R4"/>
<gene>
    <name evidence="1" type="ORF">MSHOH_0988</name>
</gene>
<dbReference type="KEGG" id="mhor:MSHOH_0988"/>
<evidence type="ECO:0000313" key="1">
    <source>
        <dbReference type="EMBL" id="AKB77471.1"/>
    </source>
</evidence>